<dbReference type="EMBL" id="BK014712">
    <property type="protein sequence ID" value="DAD68962.1"/>
    <property type="molecule type" value="Genomic_DNA"/>
</dbReference>
<reference evidence="1" key="1">
    <citation type="journal article" date="2021" name="Proc. Natl. Acad. Sci. U.S.A.">
        <title>A Catalog of Tens of Thousands of Viruses from Human Metagenomes Reveals Hidden Associations with Chronic Diseases.</title>
        <authorList>
            <person name="Tisza M.J."/>
            <person name="Buck C.B."/>
        </authorList>
    </citation>
    <scope>NUCLEOTIDE SEQUENCE</scope>
    <source>
        <strain evidence="1">CtOsn3</strain>
    </source>
</reference>
<proteinExistence type="predicted"/>
<sequence>MIFCFYITFKNILTMETAVTFATSDVGKLNSIKDFIRSLNVSIIQEEDIPQPIEMTPRLVAFLDKIEARNTPFEKCEDFDVMINEVASEYGITLQN</sequence>
<evidence type="ECO:0000313" key="1">
    <source>
        <dbReference type="EMBL" id="DAD68962.1"/>
    </source>
</evidence>
<organism evidence="1">
    <name type="scientific">Siphoviridae sp. ctOsn3</name>
    <dbReference type="NCBI Taxonomy" id="2823577"/>
    <lineage>
        <taxon>Viruses</taxon>
        <taxon>Duplodnaviria</taxon>
        <taxon>Heunggongvirae</taxon>
        <taxon>Uroviricota</taxon>
        <taxon>Caudoviricetes</taxon>
    </lineage>
</organism>
<protein>
    <submittedName>
        <fullName evidence="1">HAM1/HAM1</fullName>
    </submittedName>
</protein>
<accession>A0A8S5LG91</accession>
<name>A0A8S5LG91_9CAUD</name>